<accession>A0A0F4YRJ6</accession>
<dbReference type="RefSeq" id="XP_013327317.1">
    <property type="nucleotide sequence ID" value="XM_013471863.1"/>
</dbReference>
<comment type="caution">
    <text evidence="2">The sequence shown here is derived from an EMBL/GenBank/DDBJ whole genome shotgun (WGS) entry which is preliminary data.</text>
</comment>
<feature type="region of interest" description="Disordered" evidence="1">
    <location>
        <begin position="60"/>
        <end position="79"/>
    </location>
</feature>
<evidence type="ECO:0000313" key="4">
    <source>
        <dbReference type="Proteomes" id="UP000053958"/>
    </source>
</evidence>
<protein>
    <submittedName>
        <fullName evidence="2">Uncharacterized protein</fullName>
    </submittedName>
</protein>
<evidence type="ECO:0000256" key="1">
    <source>
        <dbReference type="SAM" id="MobiDB-lite"/>
    </source>
</evidence>
<dbReference type="EMBL" id="LASV01000238">
    <property type="protein sequence ID" value="KKA20705.1"/>
    <property type="molecule type" value="Genomic_DNA"/>
</dbReference>
<evidence type="ECO:0000313" key="2">
    <source>
        <dbReference type="EMBL" id="KKA20705.1"/>
    </source>
</evidence>
<gene>
    <name evidence="3" type="ORF">T310_5152</name>
    <name evidence="2" type="ORF">T310_5268</name>
</gene>
<feature type="compositionally biased region" description="Basic residues" evidence="1">
    <location>
        <begin position="60"/>
        <end position="73"/>
    </location>
</feature>
<evidence type="ECO:0000313" key="3">
    <source>
        <dbReference type="EMBL" id="KKA20825.1"/>
    </source>
</evidence>
<feature type="non-terminal residue" evidence="2">
    <location>
        <position position="1"/>
    </location>
</feature>
<reference evidence="2 4" key="1">
    <citation type="submission" date="2015-04" db="EMBL/GenBank/DDBJ databases">
        <authorList>
            <person name="Heijne W.H."/>
            <person name="Fedorova N.D."/>
            <person name="Nierman W.C."/>
            <person name="Vollebregt A.W."/>
            <person name="Zhao Z."/>
            <person name="Wu L."/>
            <person name="Kumar M."/>
            <person name="Stam H."/>
            <person name="van den Berg M.A."/>
            <person name="Pel H.J."/>
        </authorList>
    </citation>
    <scope>NUCLEOTIDE SEQUENCE [LARGE SCALE GENOMIC DNA]</scope>
    <source>
        <strain evidence="2 4">CBS 393.64</strain>
    </source>
</reference>
<proteinExistence type="predicted"/>
<name>A0A0F4YRJ6_RASE3</name>
<dbReference type="GeneID" id="25317497"/>
<sequence>RCPTQQCRMKQLPRKAAIGRTPDHVTRMNIEDHEEWYTGWYTNGIRNGIRTKGTVYHKEYRKRNQKGGRRKTGRNINKDNYTHVSSLSLLALNSIHLT</sequence>
<dbReference type="AlphaFoldDB" id="A0A0F4YRJ6"/>
<keyword evidence="4" id="KW-1185">Reference proteome</keyword>
<dbReference type="EMBL" id="LASV01000228">
    <property type="protein sequence ID" value="KKA20825.1"/>
    <property type="molecule type" value="Genomic_DNA"/>
</dbReference>
<dbReference type="RefSeq" id="XP_013327437.1">
    <property type="nucleotide sequence ID" value="XM_013471983.1"/>
</dbReference>
<organism evidence="2 4">
    <name type="scientific">Rasamsonia emersonii (strain ATCC 16479 / CBS 393.64 / IMI 116815)</name>
    <dbReference type="NCBI Taxonomy" id="1408163"/>
    <lineage>
        <taxon>Eukaryota</taxon>
        <taxon>Fungi</taxon>
        <taxon>Dikarya</taxon>
        <taxon>Ascomycota</taxon>
        <taxon>Pezizomycotina</taxon>
        <taxon>Eurotiomycetes</taxon>
        <taxon>Eurotiomycetidae</taxon>
        <taxon>Eurotiales</taxon>
        <taxon>Trichocomaceae</taxon>
        <taxon>Rasamsonia</taxon>
    </lineage>
</organism>
<dbReference type="GeneID" id="25317613"/>
<dbReference type="Proteomes" id="UP000053958">
    <property type="component" value="Unassembled WGS sequence"/>
</dbReference>